<dbReference type="NCBIfam" id="TIGR01167">
    <property type="entry name" value="LPXTG_anchor"/>
    <property type="match status" value="1"/>
</dbReference>
<evidence type="ECO:0000313" key="10">
    <source>
        <dbReference type="Proteomes" id="UP001595987"/>
    </source>
</evidence>
<evidence type="ECO:0000259" key="7">
    <source>
        <dbReference type="Pfam" id="PF00746"/>
    </source>
</evidence>
<accession>A0ABV9JE70</accession>
<dbReference type="InterPro" id="IPR032364">
    <property type="entry name" value="GramPos_pilinD1_N"/>
</dbReference>
<keyword evidence="6" id="KW-1133">Transmembrane helix</keyword>
<comment type="caution">
    <text evidence="9">The sequence shown here is derived from an EMBL/GenBank/DDBJ whole genome shotgun (WGS) entry which is preliminary data.</text>
</comment>
<dbReference type="InterPro" id="IPR013783">
    <property type="entry name" value="Ig-like_fold"/>
</dbReference>
<feature type="region of interest" description="Disordered" evidence="5">
    <location>
        <begin position="172"/>
        <end position="204"/>
    </location>
</feature>
<keyword evidence="10" id="KW-1185">Reference proteome</keyword>
<dbReference type="Pfam" id="PF16555">
    <property type="entry name" value="GramPos_pilinD1"/>
    <property type="match status" value="1"/>
</dbReference>
<keyword evidence="3" id="KW-0732">Signal</keyword>
<feature type="transmembrane region" description="Helical" evidence="6">
    <location>
        <begin position="218"/>
        <end position="237"/>
    </location>
</feature>
<feature type="compositionally biased region" description="Pro residues" evidence="5">
    <location>
        <begin position="180"/>
        <end position="191"/>
    </location>
</feature>
<keyword evidence="4" id="KW-0572">Peptidoglycan-anchor</keyword>
<dbReference type="Pfam" id="PF00746">
    <property type="entry name" value="Gram_pos_anchor"/>
    <property type="match status" value="1"/>
</dbReference>
<evidence type="ECO:0000256" key="2">
    <source>
        <dbReference type="ARBA" id="ARBA00022525"/>
    </source>
</evidence>
<dbReference type="Gene3D" id="2.60.40.10">
    <property type="entry name" value="Immunoglobulins"/>
    <property type="match status" value="1"/>
</dbReference>
<keyword evidence="6" id="KW-0812">Transmembrane</keyword>
<keyword evidence="1" id="KW-0134">Cell wall</keyword>
<evidence type="ECO:0000256" key="4">
    <source>
        <dbReference type="ARBA" id="ARBA00023088"/>
    </source>
</evidence>
<keyword evidence="2" id="KW-0964">Secreted</keyword>
<evidence type="ECO:0000313" key="9">
    <source>
        <dbReference type="EMBL" id="MFC4652979.1"/>
    </source>
</evidence>
<dbReference type="RefSeq" id="WP_213536710.1">
    <property type="nucleotide sequence ID" value="NZ_BOVQ01000009.1"/>
</dbReference>
<evidence type="ECO:0000256" key="3">
    <source>
        <dbReference type="ARBA" id="ARBA00022729"/>
    </source>
</evidence>
<gene>
    <name evidence="9" type="ORF">ACFO26_08670</name>
</gene>
<reference evidence="10" key="1">
    <citation type="journal article" date="2019" name="Int. J. Syst. Evol. Microbiol.">
        <title>The Global Catalogue of Microorganisms (GCM) 10K type strain sequencing project: providing services to taxonomists for standard genome sequencing and annotation.</title>
        <authorList>
            <consortium name="The Broad Institute Genomics Platform"/>
            <consortium name="The Broad Institute Genome Sequencing Center for Infectious Disease"/>
            <person name="Wu L."/>
            <person name="Ma J."/>
        </authorList>
    </citation>
    <scope>NUCLEOTIDE SEQUENCE [LARGE SCALE GENOMIC DNA]</scope>
    <source>
        <strain evidence="10">CCUG 63287</strain>
    </source>
</reference>
<protein>
    <submittedName>
        <fullName evidence="9">Pilin N-terminal domain-containing protein</fullName>
    </submittedName>
</protein>
<dbReference type="Proteomes" id="UP001595987">
    <property type="component" value="Unassembled WGS sequence"/>
</dbReference>
<dbReference type="InterPro" id="IPR019931">
    <property type="entry name" value="LPXTG_anchor"/>
</dbReference>
<organism evidence="9 10">
    <name type="scientific">Lactococcus nasutitermitis</name>
    <dbReference type="NCBI Taxonomy" id="1652957"/>
    <lineage>
        <taxon>Bacteria</taxon>
        <taxon>Bacillati</taxon>
        <taxon>Bacillota</taxon>
        <taxon>Bacilli</taxon>
        <taxon>Lactobacillales</taxon>
        <taxon>Streptococcaceae</taxon>
        <taxon>Lactococcus</taxon>
    </lineage>
</organism>
<feature type="domain" description="Gram-positive pilin subunit D1 N-terminal" evidence="8">
    <location>
        <begin position="49"/>
        <end position="170"/>
    </location>
</feature>
<keyword evidence="6" id="KW-0472">Membrane</keyword>
<evidence type="ECO:0000256" key="6">
    <source>
        <dbReference type="SAM" id="Phobius"/>
    </source>
</evidence>
<evidence type="ECO:0000256" key="5">
    <source>
        <dbReference type="SAM" id="MobiDB-lite"/>
    </source>
</evidence>
<evidence type="ECO:0000256" key="1">
    <source>
        <dbReference type="ARBA" id="ARBA00022512"/>
    </source>
</evidence>
<evidence type="ECO:0000259" key="8">
    <source>
        <dbReference type="Pfam" id="PF16555"/>
    </source>
</evidence>
<sequence>MMKKSVQVFSMLLFFIGVLSLTFTVKADQHTQILTIVKYGLSKGATGFAPDQTIDTGEEINNMPVYDNTGKELKALANISYGIQKVVATGAQTVNLSNSATYQKEGDVQTITTNSQGTASLVLTDGYYIVSEESNAAAGLMKPEAPVLLSLPSWDTQSNSYLSTIYLYPKSSVDEEKTSPTPPSKPRPITPIPKNKEKPKAKNPYQKILGKLPKTGTAQSISLVIGGAILLFLAIFIKRRQKDKEEQQSL</sequence>
<proteinExistence type="predicted"/>
<dbReference type="EMBL" id="JBHSGD010000007">
    <property type="protein sequence ID" value="MFC4652979.1"/>
    <property type="molecule type" value="Genomic_DNA"/>
</dbReference>
<feature type="domain" description="Gram-positive cocci surface proteins LPxTG" evidence="7">
    <location>
        <begin position="208"/>
        <end position="244"/>
    </location>
</feature>
<name>A0ABV9JE70_9LACT</name>